<proteinExistence type="predicted"/>
<sequence length="179" mass="17816">MSRTVAAVASLALLAGTAACGSGDDAPAADDRYGHAATGDLALTDGWATEAPKAPTSSGDATDMGSTMSAVSGAYFTLTNDGDTDDALVGVSTDAASQAQLHTTESTGGGTGGTMKQVARVPVPAGKSTRLTVGGYHVMLISPTRALSAGDEVSLRLRFASGADLDVTVPVLDRADRPS</sequence>
<dbReference type="Pfam" id="PF04314">
    <property type="entry name" value="PCuAC"/>
    <property type="match status" value="1"/>
</dbReference>
<dbReference type="PANTHER" id="PTHR36302:SF1">
    <property type="entry name" value="COPPER CHAPERONE PCU(A)C"/>
    <property type="match status" value="1"/>
</dbReference>
<accession>A0A917BL96</accession>
<evidence type="ECO:0000313" key="3">
    <source>
        <dbReference type="Proteomes" id="UP000649179"/>
    </source>
</evidence>
<keyword evidence="3" id="KW-1185">Reference proteome</keyword>
<protein>
    <recommendedName>
        <fullName evidence="4">Copper chaperone PCu(A)C</fullName>
    </recommendedName>
</protein>
<dbReference type="Proteomes" id="UP000649179">
    <property type="component" value="Unassembled WGS sequence"/>
</dbReference>
<dbReference type="Gene3D" id="2.60.40.1890">
    <property type="entry name" value="PCu(A)C copper chaperone"/>
    <property type="match status" value="1"/>
</dbReference>
<dbReference type="SUPFAM" id="SSF110087">
    <property type="entry name" value="DR1885-like metal-binding protein"/>
    <property type="match status" value="1"/>
</dbReference>
<evidence type="ECO:0000313" key="2">
    <source>
        <dbReference type="EMBL" id="GGF49991.1"/>
    </source>
</evidence>
<organism evidence="2 3">
    <name type="scientific">Marmoricola endophyticus</name>
    <dbReference type="NCBI Taxonomy" id="2040280"/>
    <lineage>
        <taxon>Bacteria</taxon>
        <taxon>Bacillati</taxon>
        <taxon>Actinomycetota</taxon>
        <taxon>Actinomycetes</taxon>
        <taxon>Propionibacteriales</taxon>
        <taxon>Nocardioidaceae</taxon>
        <taxon>Marmoricola</taxon>
    </lineage>
</organism>
<dbReference type="InterPro" id="IPR058248">
    <property type="entry name" value="Lxx211020-like"/>
</dbReference>
<name>A0A917BL96_9ACTN</name>
<gene>
    <name evidence="2" type="ORF">GCM10011519_25000</name>
</gene>
<dbReference type="PROSITE" id="PS51257">
    <property type="entry name" value="PROKAR_LIPOPROTEIN"/>
    <property type="match status" value="1"/>
</dbReference>
<dbReference type="PANTHER" id="PTHR36302">
    <property type="entry name" value="BLR7088 PROTEIN"/>
    <property type="match status" value="1"/>
</dbReference>
<reference evidence="2" key="1">
    <citation type="journal article" date="2014" name="Int. J. Syst. Evol. Microbiol.">
        <title>Complete genome sequence of Corynebacterium casei LMG S-19264T (=DSM 44701T), isolated from a smear-ripened cheese.</title>
        <authorList>
            <consortium name="US DOE Joint Genome Institute (JGI-PGF)"/>
            <person name="Walter F."/>
            <person name="Albersmeier A."/>
            <person name="Kalinowski J."/>
            <person name="Ruckert C."/>
        </authorList>
    </citation>
    <scope>NUCLEOTIDE SEQUENCE</scope>
    <source>
        <strain evidence="2">CGMCC 1.16067</strain>
    </source>
</reference>
<feature type="signal peptide" evidence="1">
    <location>
        <begin position="1"/>
        <end position="21"/>
    </location>
</feature>
<dbReference type="AlphaFoldDB" id="A0A917BL96"/>
<dbReference type="EMBL" id="BMKQ01000001">
    <property type="protein sequence ID" value="GGF49991.1"/>
    <property type="molecule type" value="Genomic_DNA"/>
</dbReference>
<dbReference type="InterPro" id="IPR036182">
    <property type="entry name" value="PCuAC_sf"/>
</dbReference>
<dbReference type="InterPro" id="IPR007410">
    <property type="entry name" value="LpqE-like"/>
</dbReference>
<feature type="chain" id="PRO_5038649474" description="Copper chaperone PCu(A)C" evidence="1">
    <location>
        <begin position="22"/>
        <end position="179"/>
    </location>
</feature>
<reference evidence="2" key="2">
    <citation type="submission" date="2020-09" db="EMBL/GenBank/DDBJ databases">
        <authorList>
            <person name="Sun Q."/>
            <person name="Zhou Y."/>
        </authorList>
    </citation>
    <scope>NUCLEOTIDE SEQUENCE</scope>
    <source>
        <strain evidence="2">CGMCC 1.16067</strain>
    </source>
</reference>
<dbReference type="RefSeq" id="WP_188780069.1">
    <property type="nucleotide sequence ID" value="NZ_BMKQ01000001.1"/>
</dbReference>
<evidence type="ECO:0000256" key="1">
    <source>
        <dbReference type="SAM" id="SignalP"/>
    </source>
</evidence>
<evidence type="ECO:0008006" key="4">
    <source>
        <dbReference type="Google" id="ProtNLM"/>
    </source>
</evidence>
<comment type="caution">
    <text evidence="2">The sequence shown here is derived from an EMBL/GenBank/DDBJ whole genome shotgun (WGS) entry which is preliminary data.</text>
</comment>
<keyword evidence="1" id="KW-0732">Signal</keyword>